<evidence type="ECO:0000313" key="4">
    <source>
        <dbReference type="Proteomes" id="UP000266183"/>
    </source>
</evidence>
<proteinExistence type="predicted"/>
<feature type="chain" id="PRO_5017191505" evidence="1">
    <location>
        <begin position="22"/>
        <end position="192"/>
    </location>
</feature>
<dbReference type="SUPFAM" id="SSF101874">
    <property type="entry name" value="YceI-like"/>
    <property type="match status" value="1"/>
</dbReference>
<accession>A0A385SLM1</accession>
<dbReference type="Pfam" id="PF04264">
    <property type="entry name" value="YceI"/>
    <property type="match status" value="1"/>
</dbReference>
<evidence type="ECO:0000259" key="2">
    <source>
        <dbReference type="Pfam" id="PF04264"/>
    </source>
</evidence>
<dbReference type="InterPro" id="IPR007372">
    <property type="entry name" value="Lipid/polyisoprenoid-bd_YceI"/>
</dbReference>
<dbReference type="OrthoDB" id="116832at2"/>
<feature type="signal peptide" evidence="1">
    <location>
        <begin position="1"/>
        <end position="21"/>
    </location>
</feature>
<name>A0A385SLM1_9BACT</name>
<keyword evidence="4" id="KW-1185">Reference proteome</keyword>
<organism evidence="3 4">
    <name type="scientific">Chryseolinea soli</name>
    <dbReference type="NCBI Taxonomy" id="2321403"/>
    <lineage>
        <taxon>Bacteria</taxon>
        <taxon>Pseudomonadati</taxon>
        <taxon>Bacteroidota</taxon>
        <taxon>Cytophagia</taxon>
        <taxon>Cytophagales</taxon>
        <taxon>Fulvivirgaceae</taxon>
        <taxon>Chryseolinea</taxon>
    </lineage>
</organism>
<gene>
    <name evidence="3" type="ORF">D4L85_06885</name>
</gene>
<dbReference type="EMBL" id="CP032382">
    <property type="protein sequence ID" value="AYB30330.1"/>
    <property type="molecule type" value="Genomic_DNA"/>
</dbReference>
<reference evidence="4" key="1">
    <citation type="submission" date="2018-09" db="EMBL/GenBank/DDBJ databases">
        <title>Chryseolinea sp. KIS68-18 isolated from soil.</title>
        <authorList>
            <person name="Weon H.-Y."/>
            <person name="Kwon S.-W."/>
            <person name="Lee S.A."/>
        </authorList>
    </citation>
    <scope>NUCLEOTIDE SEQUENCE [LARGE SCALE GENOMIC DNA]</scope>
    <source>
        <strain evidence="4">KIS68-18</strain>
    </source>
</reference>
<keyword evidence="1" id="KW-0732">Signal</keyword>
<dbReference type="KEGG" id="chk:D4L85_06885"/>
<dbReference type="Gene3D" id="2.40.128.110">
    <property type="entry name" value="Lipid/polyisoprenoid-binding, YceI-like"/>
    <property type="match status" value="1"/>
</dbReference>
<feature type="domain" description="Lipid/polyisoprenoid-binding YceI-like" evidence="2">
    <location>
        <begin position="38"/>
        <end position="177"/>
    </location>
</feature>
<dbReference type="Proteomes" id="UP000266183">
    <property type="component" value="Chromosome"/>
</dbReference>
<dbReference type="InterPro" id="IPR036761">
    <property type="entry name" value="TTHA0802/YceI-like_sf"/>
</dbReference>
<evidence type="ECO:0000256" key="1">
    <source>
        <dbReference type="SAM" id="SignalP"/>
    </source>
</evidence>
<protein>
    <submittedName>
        <fullName evidence="3">YceI family protein</fullName>
    </submittedName>
</protein>
<sequence>MKTLFTMVAAMLLVLPGVAQKQYTTNKGFVSFFAKAPVADVDAKNDKVNVELNPSSDEVSFDMAMKDFEFKNGKMGRDAQKKYLETEKYTKAGFKGKIQGKVDYDKPGSYPVTAKGKLKIHGVEKDVTEKGTVVVDGDGVKLQSQFNVTLADYKIDTPKILGQEMTADKVLVKIEAKLMKGAKEVASKKKDK</sequence>
<evidence type="ECO:0000313" key="3">
    <source>
        <dbReference type="EMBL" id="AYB30330.1"/>
    </source>
</evidence>
<dbReference type="RefSeq" id="WP_119753614.1">
    <property type="nucleotide sequence ID" value="NZ_CP032382.1"/>
</dbReference>
<dbReference type="AlphaFoldDB" id="A0A385SLM1"/>